<reference evidence="1" key="1">
    <citation type="submission" date="2021-06" db="EMBL/GenBank/DDBJ databases">
        <authorList>
            <person name="Kallberg Y."/>
            <person name="Tangrot J."/>
            <person name="Rosling A."/>
        </authorList>
    </citation>
    <scope>NUCLEOTIDE SEQUENCE</scope>
    <source>
        <strain evidence="1">MA461A</strain>
    </source>
</reference>
<feature type="non-terminal residue" evidence="1">
    <location>
        <position position="1"/>
    </location>
</feature>
<gene>
    <name evidence="1" type="ORF">RPERSI_LOCUS19307</name>
</gene>
<organism evidence="1 2">
    <name type="scientific">Racocetra persica</name>
    <dbReference type="NCBI Taxonomy" id="160502"/>
    <lineage>
        <taxon>Eukaryota</taxon>
        <taxon>Fungi</taxon>
        <taxon>Fungi incertae sedis</taxon>
        <taxon>Mucoromycota</taxon>
        <taxon>Glomeromycotina</taxon>
        <taxon>Glomeromycetes</taxon>
        <taxon>Diversisporales</taxon>
        <taxon>Gigasporaceae</taxon>
        <taxon>Racocetra</taxon>
    </lineage>
</organism>
<proteinExistence type="predicted"/>
<evidence type="ECO:0000313" key="1">
    <source>
        <dbReference type="EMBL" id="CAG8791882.1"/>
    </source>
</evidence>
<name>A0ACA9RGT5_9GLOM</name>
<accession>A0ACA9RGT5</accession>
<dbReference type="Proteomes" id="UP000789920">
    <property type="component" value="Unassembled WGS sequence"/>
</dbReference>
<keyword evidence="2" id="KW-1185">Reference proteome</keyword>
<sequence>KTTRISMIKYYFETHHKESYDRLQSTLWIICDQKAFQIIENKDFYKLILALDLQFKHTEVFITKNIIEQVEYFGLGTQLLSLTIDNTANIDACGYYLASLFELYYNKDFCRIRYTSHILNLAVKEGILVLDKSIKKA</sequence>
<protein>
    <submittedName>
        <fullName evidence="1">213_t:CDS:1</fullName>
    </submittedName>
</protein>
<dbReference type="EMBL" id="CAJVQC010052685">
    <property type="protein sequence ID" value="CAG8791882.1"/>
    <property type="molecule type" value="Genomic_DNA"/>
</dbReference>
<feature type="non-terminal residue" evidence="1">
    <location>
        <position position="137"/>
    </location>
</feature>
<comment type="caution">
    <text evidence="1">The sequence shown here is derived from an EMBL/GenBank/DDBJ whole genome shotgun (WGS) entry which is preliminary data.</text>
</comment>
<evidence type="ECO:0000313" key="2">
    <source>
        <dbReference type="Proteomes" id="UP000789920"/>
    </source>
</evidence>